<comment type="caution">
    <text evidence="3">The sequence shown here is derived from an EMBL/GenBank/DDBJ whole genome shotgun (WGS) entry which is preliminary data.</text>
</comment>
<gene>
    <name evidence="3" type="ORF">H8S76_02300</name>
</gene>
<organism evidence="3 4">
    <name type="scientific">Blautia celeris</name>
    <dbReference type="NCBI Taxonomy" id="2763026"/>
    <lineage>
        <taxon>Bacteria</taxon>
        <taxon>Bacillati</taxon>
        <taxon>Bacillota</taxon>
        <taxon>Clostridia</taxon>
        <taxon>Lachnospirales</taxon>
        <taxon>Lachnospiraceae</taxon>
        <taxon>Blautia</taxon>
    </lineage>
</organism>
<evidence type="ECO:0000313" key="4">
    <source>
        <dbReference type="Proteomes" id="UP000654573"/>
    </source>
</evidence>
<evidence type="ECO:0000259" key="2">
    <source>
        <dbReference type="Pfam" id="PF26551"/>
    </source>
</evidence>
<feature type="domain" description="DUF8180" evidence="2">
    <location>
        <begin position="42"/>
        <end position="97"/>
    </location>
</feature>
<dbReference type="EMBL" id="JACOOU010000001">
    <property type="protein sequence ID" value="MBC5671064.1"/>
    <property type="molecule type" value="Genomic_DNA"/>
</dbReference>
<evidence type="ECO:0000313" key="3">
    <source>
        <dbReference type="EMBL" id="MBC5671064.1"/>
    </source>
</evidence>
<evidence type="ECO:0000256" key="1">
    <source>
        <dbReference type="SAM" id="MobiDB-lite"/>
    </source>
</evidence>
<sequence length="105" mass="12153">MHLIYDENGNLIEHGGHDHHHHEHVHEHQNPESQDSKNETLVLLNYMLEHNDHHAAELQEMSDALEADGFKEAAKQIRDGVSEFHKGNMHLSRAIESVKEKLKEK</sequence>
<name>A0ABR7F782_9FIRM</name>
<dbReference type="Pfam" id="PF26551">
    <property type="entry name" value="DUF8180"/>
    <property type="match status" value="1"/>
</dbReference>
<proteinExistence type="predicted"/>
<reference evidence="3 4" key="1">
    <citation type="submission" date="2020-08" db="EMBL/GenBank/DDBJ databases">
        <title>Genome public.</title>
        <authorList>
            <person name="Liu C."/>
            <person name="Sun Q."/>
        </authorList>
    </citation>
    <scope>NUCLEOTIDE SEQUENCE [LARGE SCALE GENOMIC DNA]</scope>
    <source>
        <strain evidence="3 4">NSJ-34</strain>
    </source>
</reference>
<dbReference type="Proteomes" id="UP000654573">
    <property type="component" value="Unassembled WGS sequence"/>
</dbReference>
<feature type="region of interest" description="Disordered" evidence="1">
    <location>
        <begin position="1"/>
        <end position="36"/>
    </location>
</feature>
<dbReference type="InterPro" id="IPR058493">
    <property type="entry name" value="DUF8180"/>
</dbReference>
<keyword evidence="4" id="KW-1185">Reference proteome</keyword>
<dbReference type="RefSeq" id="WP_054350576.1">
    <property type="nucleotide sequence ID" value="NZ_JACOOU010000001.1"/>
</dbReference>
<protein>
    <submittedName>
        <fullName evidence="3">Cobalt transporter</fullName>
    </submittedName>
</protein>
<accession>A0ABR7F782</accession>
<feature type="compositionally biased region" description="Basic and acidic residues" evidence="1">
    <location>
        <begin position="24"/>
        <end position="36"/>
    </location>
</feature>